<sequence length="436" mass="48557">MLLTLSTTHRPATDLGFLLHKHPDRVQAFRLPFGTAHVFYPEATEERCTAALVLEIDPVGLTRRGKSAFALADYVNDRPYVASSLLSVALVSVFKSALDGRSPELAATAIPLVAELPAVPARGGEDLVRRLFEPLGYAVDVRDIGSRRHVGLVLTATTRLSALLTHLYVLLPVLDDEKHYWVDEAEIEKLMRRGEGWLPQHPERALITRRYLKHEQRLVFGALQALDEAQPEAATDEKEEALERPVSLRDQRLGTVQAVLKATGARRVLDLGCGAGALLERLAKDGYVQLTGADVSARALEIAGRRLRDARNVTLLHSPLTYRDKRFRGYDAAALVEVVEHLDPPRLRALERNVFGSAQPPTVVVTTPNREYNRLWETLPAGEMRHADHRFEWTRAEFAAWAAQITETYGYGVRFLPVGPEDPEAGPPTQMAVFER</sequence>
<feature type="domain" description="Methyltransferase" evidence="14">
    <location>
        <begin position="268"/>
        <end position="354"/>
    </location>
</feature>
<dbReference type="GO" id="GO:0046872">
    <property type="term" value="F:metal ion binding"/>
    <property type="evidence" value="ECO:0007669"/>
    <property type="project" value="UniProtKB-KW"/>
</dbReference>
<protein>
    <recommendedName>
        <fullName evidence="3">Small RNA 2'-O-methyltransferase</fullName>
        <ecNumber evidence="11">2.1.1.386</ecNumber>
    </recommendedName>
</protein>
<evidence type="ECO:0000256" key="5">
    <source>
        <dbReference type="ARBA" id="ARBA00022679"/>
    </source>
</evidence>
<dbReference type="InterPro" id="IPR026610">
    <property type="entry name" value="Hen1"/>
</dbReference>
<keyword evidence="7" id="KW-0479">Metal-binding</keyword>
<keyword evidence="8" id="KW-0460">Magnesium</keyword>
<evidence type="ECO:0000256" key="9">
    <source>
        <dbReference type="ARBA" id="ARBA00022884"/>
    </source>
</evidence>
<dbReference type="GO" id="GO:0001510">
    <property type="term" value="P:RNA methylation"/>
    <property type="evidence" value="ECO:0007669"/>
    <property type="project" value="InterPro"/>
</dbReference>
<evidence type="ECO:0000313" key="15">
    <source>
        <dbReference type="EMBL" id="RKQ86649.1"/>
    </source>
</evidence>
<keyword evidence="10" id="KW-0943">RNA-mediated gene silencing</keyword>
<dbReference type="EMBL" id="RBIL01000002">
    <property type="protein sequence ID" value="RKQ86649.1"/>
    <property type="molecule type" value="Genomic_DNA"/>
</dbReference>
<dbReference type="PANTHER" id="PTHR21404">
    <property type="entry name" value="HEN1"/>
    <property type="match status" value="1"/>
</dbReference>
<keyword evidence="9" id="KW-0694">RNA-binding</keyword>
<dbReference type="InterPro" id="IPR038546">
    <property type="entry name" value="Hen1_N_sf"/>
</dbReference>
<dbReference type="Gene3D" id="3.30.1610.20">
    <property type="entry name" value="Hen1, N-terminal domain"/>
    <property type="match status" value="1"/>
</dbReference>
<comment type="catalytic activity">
    <reaction evidence="12">
        <text>small RNA 3'-end nucleotide + S-adenosyl-L-methionine = small RNA 3'-end 2'-O-methylnucleotide + S-adenosyl-L-homocysteine + H(+)</text>
        <dbReference type="Rhea" id="RHEA:37887"/>
        <dbReference type="Rhea" id="RHEA-COMP:10415"/>
        <dbReference type="Rhea" id="RHEA-COMP:10416"/>
        <dbReference type="ChEBI" id="CHEBI:15378"/>
        <dbReference type="ChEBI" id="CHEBI:57856"/>
        <dbReference type="ChEBI" id="CHEBI:59789"/>
        <dbReference type="ChEBI" id="CHEBI:74896"/>
        <dbReference type="ChEBI" id="CHEBI:74898"/>
        <dbReference type="EC" id="2.1.1.386"/>
    </reaction>
</comment>
<dbReference type="Pfam" id="PF13649">
    <property type="entry name" value="Methyltransf_25"/>
    <property type="match status" value="1"/>
</dbReference>
<keyword evidence="6" id="KW-0949">S-adenosyl-L-methionine</keyword>
<proteinExistence type="inferred from homology"/>
<dbReference type="PANTHER" id="PTHR21404:SF3">
    <property type="entry name" value="SMALL RNA 2'-O-METHYLTRANSFERASE"/>
    <property type="match status" value="1"/>
</dbReference>
<dbReference type="CDD" id="cd02440">
    <property type="entry name" value="AdoMet_MTases"/>
    <property type="match status" value="1"/>
</dbReference>
<dbReference type="GO" id="GO:0031047">
    <property type="term" value="P:regulatory ncRNA-mediated gene silencing"/>
    <property type="evidence" value="ECO:0007669"/>
    <property type="project" value="UniProtKB-KW"/>
</dbReference>
<evidence type="ECO:0000256" key="7">
    <source>
        <dbReference type="ARBA" id="ARBA00022723"/>
    </source>
</evidence>
<organism evidence="15 16">
    <name type="scientific">Solirubrobacter pauli</name>
    <dbReference type="NCBI Taxonomy" id="166793"/>
    <lineage>
        <taxon>Bacteria</taxon>
        <taxon>Bacillati</taxon>
        <taxon>Actinomycetota</taxon>
        <taxon>Thermoleophilia</taxon>
        <taxon>Solirubrobacterales</taxon>
        <taxon>Solirubrobacteraceae</taxon>
        <taxon>Solirubrobacter</taxon>
    </lineage>
</organism>
<dbReference type="Pfam" id="PF12623">
    <property type="entry name" value="Hen1_L"/>
    <property type="match status" value="1"/>
</dbReference>
<evidence type="ECO:0000256" key="1">
    <source>
        <dbReference type="ARBA" id="ARBA00001946"/>
    </source>
</evidence>
<dbReference type="RefSeq" id="WP_121254556.1">
    <property type="nucleotide sequence ID" value="NZ_RBIL01000002.1"/>
</dbReference>
<name>A0A660L152_9ACTN</name>
<dbReference type="InterPro" id="IPR024026">
    <property type="entry name" value="3'-RNA_MeTfrase_Hen1_bac"/>
</dbReference>
<dbReference type="AlphaFoldDB" id="A0A660L152"/>
<evidence type="ECO:0000256" key="11">
    <source>
        <dbReference type="ARBA" id="ARBA00035025"/>
    </source>
</evidence>
<dbReference type="OrthoDB" id="626362at2"/>
<dbReference type="InterPro" id="IPR041698">
    <property type="entry name" value="Methyltransf_25"/>
</dbReference>
<evidence type="ECO:0000256" key="2">
    <source>
        <dbReference type="ARBA" id="ARBA00009026"/>
    </source>
</evidence>
<accession>A0A660L152</accession>
<keyword evidence="5 15" id="KW-0808">Transferase</keyword>
<feature type="domain" description="Hen1 N-terminal" evidence="13">
    <location>
        <begin position="1"/>
        <end position="226"/>
    </location>
</feature>
<keyword evidence="4 15" id="KW-0489">Methyltransferase</keyword>
<gene>
    <name evidence="15" type="ORF">C8N24_4664</name>
</gene>
<dbReference type="InterPro" id="IPR024740">
    <property type="entry name" value="Hen1_N"/>
</dbReference>
<evidence type="ECO:0000256" key="10">
    <source>
        <dbReference type="ARBA" id="ARBA00023158"/>
    </source>
</evidence>
<evidence type="ECO:0000256" key="12">
    <source>
        <dbReference type="ARBA" id="ARBA00048418"/>
    </source>
</evidence>
<evidence type="ECO:0000256" key="4">
    <source>
        <dbReference type="ARBA" id="ARBA00022603"/>
    </source>
</evidence>
<evidence type="ECO:0000259" key="13">
    <source>
        <dbReference type="Pfam" id="PF12623"/>
    </source>
</evidence>
<dbReference type="Proteomes" id="UP000278962">
    <property type="component" value="Unassembled WGS sequence"/>
</dbReference>
<reference evidence="15 16" key="1">
    <citation type="submission" date="2018-10" db="EMBL/GenBank/DDBJ databases">
        <title>Genomic Encyclopedia of Archaeal and Bacterial Type Strains, Phase II (KMG-II): from individual species to whole genera.</title>
        <authorList>
            <person name="Goeker M."/>
        </authorList>
    </citation>
    <scope>NUCLEOTIDE SEQUENCE [LARGE SCALE GENOMIC DNA]</scope>
    <source>
        <strain evidence="15 16">DSM 14954</strain>
    </source>
</reference>
<evidence type="ECO:0000313" key="16">
    <source>
        <dbReference type="Proteomes" id="UP000278962"/>
    </source>
</evidence>
<comment type="cofactor">
    <cofactor evidence="1">
        <name>Mg(2+)</name>
        <dbReference type="ChEBI" id="CHEBI:18420"/>
    </cofactor>
</comment>
<dbReference type="GO" id="GO:0003723">
    <property type="term" value="F:RNA binding"/>
    <property type="evidence" value="ECO:0007669"/>
    <property type="project" value="UniProtKB-KW"/>
</dbReference>
<dbReference type="EC" id="2.1.1.386" evidence="11"/>
<dbReference type="SUPFAM" id="SSF53335">
    <property type="entry name" value="S-adenosyl-L-methionine-dependent methyltransferases"/>
    <property type="match status" value="1"/>
</dbReference>
<dbReference type="Gene3D" id="3.40.50.150">
    <property type="entry name" value="Vaccinia Virus protein VP39"/>
    <property type="match status" value="1"/>
</dbReference>
<comment type="caution">
    <text evidence="15">The sequence shown here is derived from an EMBL/GenBank/DDBJ whole genome shotgun (WGS) entry which is preliminary data.</text>
</comment>
<evidence type="ECO:0000256" key="8">
    <source>
        <dbReference type="ARBA" id="ARBA00022842"/>
    </source>
</evidence>
<dbReference type="InterPro" id="IPR029063">
    <property type="entry name" value="SAM-dependent_MTases_sf"/>
</dbReference>
<dbReference type="NCBIfam" id="TIGR04074">
    <property type="entry name" value="bacter_Hen1"/>
    <property type="match status" value="1"/>
</dbReference>
<evidence type="ECO:0000256" key="6">
    <source>
        <dbReference type="ARBA" id="ARBA00022691"/>
    </source>
</evidence>
<comment type="similarity">
    <text evidence="2">Belongs to the methyltransferase superfamily. HEN1 family.</text>
</comment>
<evidence type="ECO:0000256" key="3">
    <source>
        <dbReference type="ARBA" id="ARBA00021330"/>
    </source>
</evidence>
<keyword evidence="16" id="KW-1185">Reference proteome</keyword>
<evidence type="ECO:0000259" key="14">
    <source>
        <dbReference type="Pfam" id="PF13649"/>
    </source>
</evidence>
<dbReference type="GO" id="GO:0090486">
    <property type="term" value="F:small RNA 2'-O-methyltransferase activity"/>
    <property type="evidence" value="ECO:0007669"/>
    <property type="project" value="UniProtKB-EC"/>
</dbReference>